<reference evidence="2 3" key="1">
    <citation type="submission" date="2009-11" db="EMBL/GenBank/DDBJ databases">
        <title>Annotation of Allomyces macrogynus ATCC 38327.</title>
        <authorList>
            <consortium name="The Broad Institute Genome Sequencing Platform"/>
            <person name="Russ C."/>
            <person name="Cuomo C."/>
            <person name="Burger G."/>
            <person name="Gray M.W."/>
            <person name="Holland P.W.H."/>
            <person name="King N."/>
            <person name="Lang F.B.F."/>
            <person name="Roger A.J."/>
            <person name="Ruiz-Trillo I."/>
            <person name="Young S.K."/>
            <person name="Zeng Q."/>
            <person name="Gargeya S."/>
            <person name="Fitzgerald M."/>
            <person name="Haas B."/>
            <person name="Abouelleil A."/>
            <person name="Alvarado L."/>
            <person name="Arachchi H.M."/>
            <person name="Berlin A."/>
            <person name="Chapman S.B."/>
            <person name="Gearin G."/>
            <person name="Goldberg J."/>
            <person name="Griggs A."/>
            <person name="Gujja S."/>
            <person name="Hansen M."/>
            <person name="Heiman D."/>
            <person name="Howarth C."/>
            <person name="Larimer J."/>
            <person name="Lui A."/>
            <person name="MacDonald P.J.P."/>
            <person name="McCowen C."/>
            <person name="Montmayeur A."/>
            <person name="Murphy C."/>
            <person name="Neiman D."/>
            <person name="Pearson M."/>
            <person name="Priest M."/>
            <person name="Roberts A."/>
            <person name="Saif S."/>
            <person name="Shea T."/>
            <person name="Sisk P."/>
            <person name="Stolte C."/>
            <person name="Sykes S."/>
            <person name="Wortman J."/>
            <person name="Nusbaum C."/>
            <person name="Birren B."/>
        </authorList>
    </citation>
    <scope>NUCLEOTIDE SEQUENCE [LARGE SCALE GENOMIC DNA]</scope>
    <source>
        <strain evidence="2 3">ATCC 38327</strain>
    </source>
</reference>
<protein>
    <submittedName>
        <fullName evidence="2">Uncharacterized protein</fullName>
    </submittedName>
</protein>
<gene>
    <name evidence="2" type="ORF">AMAG_20175</name>
</gene>
<evidence type="ECO:0000313" key="3">
    <source>
        <dbReference type="Proteomes" id="UP000054350"/>
    </source>
</evidence>
<dbReference type="AlphaFoldDB" id="A0A0L0T7K2"/>
<name>A0A0L0T7K2_ALLM3</name>
<dbReference type="VEuPathDB" id="FungiDB:AMAG_20175"/>
<keyword evidence="3" id="KW-1185">Reference proteome</keyword>
<feature type="region of interest" description="Disordered" evidence="1">
    <location>
        <begin position="21"/>
        <end position="61"/>
    </location>
</feature>
<dbReference type="Proteomes" id="UP000054350">
    <property type="component" value="Unassembled WGS sequence"/>
</dbReference>
<dbReference type="EMBL" id="GG745368">
    <property type="protein sequence ID" value="KNE70788.1"/>
    <property type="molecule type" value="Genomic_DNA"/>
</dbReference>
<reference evidence="3" key="2">
    <citation type="submission" date="2009-11" db="EMBL/GenBank/DDBJ databases">
        <title>The Genome Sequence of Allomyces macrogynus strain ATCC 38327.</title>
        <authorList>
            <consortium name="The Broad Institute Genome Sequencing Platform"/>
            <person name="Russ C."/>
            <person name="Cuomo C."/>
            <person name="Shea T."/>
            <person name="Young S.K."/>
            <person name="Zeng Q."/>
            <person name="Koehrsen M."/>
            <person name="Haas B."/>
            <person name="Borodovsky M."/>
            <person name="Guigo R."/>
            <person name="Alvarado L."/>
            <person name="Berlin A."/>
            <person name="Borenstein D."/>
            <person name="Chen Z."/>
            <person name="Engels R."/>
            <person name="Freedman E."/>
            <person name="Gellesch M."/>
            <person name="Goldberg J."/>
            <person name="Griggs A."/>
            <person name="Gujja S."/>
            <person name="Heiman D."/>
            <person name="Hepburn T."/>
            <person name="Howarth C."/>
            <person name="Jen D."/>
            <person name="Larson L."/>
            <person name="Lewis B."/>
            <person name="Mehta T."/>
            <person name="Park D."/>
            <person name="Pearson M."/>
            <person name="Roberts A."/>
            <person name="Saif S."/>
            <person name="Shenoy N."/>
            <person name="Sisk P."/>
            <person name="Stolte C."/>
            <person name="Sykes S."/>
            <person name="Walk T."/>
            <person name="White J."/>
            <person name="Yandava C."/>
            <person name="Burger G."/>
            <person name="Gray M.W."/>
            <person name="Holland P.W.H."/>
            <person name="King N."/>
            <person name="Lang F.B.F."/>
            <person name="Roger A.J."/>
            <person name="Ruiz-Trillo I."/>
            <person name="Lander E."/>
            <person name="Nusbaum C."/>
        </authorList>
    </citation>
    <scope>NUCLEOTIDE SEQUENCE [LARGE SCALE GENOMIC DNA]</scope>
    <source>
        <strain evidence="3">ATCC 38327</strain>
    </source>
</reference>
<evidence type="ECO:0000256" key="1">
    <source>
        <dbReference type="SAM" id="MobiDB-lite"/>
    </source>
</evidence>
<proteinExistence type="predicted"/>
<accession>A0A0L0T7K2</accession>
<evidence type="ECO:0000313" key="2">
    <source>
        <dbReference type="EMBL" id="KNE70788.1"/>
    </source>
</evidence>
<organism evidence="2 3">
    <name type="scientific">Allomyces macrogynus (strain ATCC 38327)</name>
    <name type="common">Allomyces javanicus var. macrogynus</name>
    <dbReference type="NCBI Taxonomy" id="578462"/>
    <lineage>
        <taxon>Eukaryota</taxon>
        <taxon>Fungi</taxon>
        <taxon>Fungi incertae sedis</taxon>
        <taxon>Blastocladiomycota</taxon>
        <taxon>Blastocladiomycetes</taxon>
        <taxon>Blastocladiales</taxon>
        <taxon>Blastocladiaceae</taxon>
        <taxon>Allomyces</taxon>
    </lineage>
</organism>
<sequence length="130" mass="13526">MKHSRRTSPCVVAAVPGQIPDRNAGKLHDRVPAVPSGSGGATPVPVADSVEKVENEGPLPESESKAALLGAVAFPEDVAAHLSVSRARLLDAVGASSAQRKFPRCNFNIFAHLAAYPAVCIVHIARATQT</sequence>